<keyword evidence="11" id="KW-0963">Cytoplasm</keyword>
<dbReference type="KEGG" id="cav:M832_04950"/>
<gene>
    <name evidence="23" type="primary">aroB</name>
    <name evidence="23" type="ORF">M832_04950</name>
</gene>
<evidence type="ECO:0000256" key="18">
    <source>
        <dbReference type="ARBA" id="ARBA00023239"/>
    </source>
</evidence>
<dbReference type="EMBL" id="CP006571">
    <property type="protein sequence ID" value="AHK63358.1"/>
    <property type="molecule type" value="Genomic_DNA"/>
</dbReference>
<evidence type="ECO:0000256" key="5">
    <source>
        <dbReference type="ARBA" id="ARBA00003485"/>
    </source>
</evidence>
<comment type="pathway">
    <text evidence="7">Metabolic intermediate biosynthesis; chorismate biosynthesis; chorismate from D-erythrose 4-phosphate and phosphoenolpyruvate: step 2/7.</text>
</comment>
<dbReference type="CDD" id="cd08195">
    <property type="entry name" value="DHQS"/>
    <property type="match status" value="1"/>
</dbReference>
<comment type="function">
    <text evidence="5">Catalyzes the conversion of 3-deoxy-D-arabino-heptulosonate 7-phosphate (DAHP) to dehydroquinate (DHQ).</text>
</comment>
<dbReference type="NCBIfam" id="TIGR01357">
    <property type="entry name" value="aroB"/>
    <property type="match status" value="1"/>
</dbReference>
<protein>
    <recommendedName>
        <fullName evidence="10 20">3-dehydroquinate synthase</fullName>
        <ecNumber evidence="9 20">4.2.3.4</ecNumber>
    </recommendedName>
</protein>
<dbReference type="InterPro" id="IPR016037">
    <property type="entry name" value="DHQ_synth_AroB"/>
</dbReference>
<dbReference type="GO" id="GO:0008652">
    <property type="term" value="P:amino acid biosynthetic process"/>
    <property type="evidence" value="ECO:0007669"/>
    <property type="project" value="UniProtKB-KW"/>
</dbReference>
<dbReference type="EC" id="4.2.3.4" evidence="9 20"/>
<comment type="cofactor">
    <cofactor evidence="2">
        <name>NAD(+)</name>
        <dbReference type="ChEBI" id="CHEBI:57540"/>
    </cofactor>
</comment>
<dbReference type="InterPro" id="IPR030963">
    <property type="entry name" value="DHQ_synth_fam"/>
</dbReference>
<feature type="domain" description="3-dehydroquinate synthase N-terminal" evidence="21">
    <location>
        <begin position="63"/>
        <end position="174"/>
    </location>
</feature>
<evidence type="ECO:0000256" key="16">
    <source>
        <dbReference type="ARBA" id="ARBA00023027"/>
    </source>
</evidence>
<dbReference type="InterPro" id="IPR050071">
    <property type="entry name" value="Dehydroquinate_synthase"/>
</dbReference>
<feature type="domain" description="3-dehydroquinate synthase C-terminal" evidence="22">
    <location>
        <begin position="177"/>
        <end position="331"/>
    </location>
</feature>
<dbReference type="GO" id="GO:0009423">
    <property type="term" value="P:chorismate biosynthetic process"/>
    <property type="evidence" value="ECO:0007669"/>
    <property type="project" value="UniProtKB-UniRule"/>
</dbReference>
<keyword evidence="14" id="KW-0547">Nucleotide-binding</keyword>
<comment type="subcellular location">
    <subcellularLocation>
        <location evidence="6">Cytoplasm</location>
    </subcellularLocation>
</comment>
<dbReference type="GO" id="GO:0046872">
    <property type="term" value="F:metal ion binding"/>
    <property type="evidence" value="ECO:0007669"/>
    <property type="project" value="UniProtKB-KW"/>
</dbReference>
<dbReference type="GO" id="GO:0009073">
    <property type="term" value="P:aromatic amino acid family biosynthetic process"/>
    <property type="evidence" value="ECO:0007669"/>
    <property type="project" value="UniProtKB-KW"/>
</dbReference>
<accession>W8JR68</accession>
<evidence type="ECO:0000256" key="6">
    <source>
        <dbReference type="ARBA" id="ARBA00004496"/>
    </source>
</evidence>
<proteinExistence type="inferred from homology"/>
<organism evidence="23 24">
    <name type="scientific">Chlamydia avium 10DC88</name>
    <dbReference type="NCBI Taxonomy" id="1229831"/>
    <lineage>
        <taxon>Bacteria</taxon>
        <taxon>Pseudomonadati</taxon>
        <taxon>Chlamydiota</taxon>
        <taxon>Chlamydiia</taxon>
        <taxon>Chlamydiales</taxon>
        <taxon>Chlamydiaceae</taxon>
        <taxon>Chlamydia/Chlamydophila group</taxon>
        <taxon>Chlamydia</taxon>
    </lineage>
</organism>
<comment type="cofactor">
    <cofactor evidence="3">
        <name>Co(2+)</name>
        <dbReference type="ChEBI" id="CHEBI:48828"/>
    </cofactor>
</comment>
<dbReference type="Proteomes" id="UP000019433">
    <property type="component" value="Chromosome"/>
</dbReference>
<dbReference type="AlphaFoldDB" id="W8JR68"/>
<dbReference type="FunFam" id="3.40.50.1970:FF:000007">
    <property type="entry name" value="Pentafunctional AROM polypeptide"/>
    <property type="match status" value="1"/>
</dbReference>
<evidence type="ECO:0000313" key="24">
    <source>
        <dbReference type="Proteomes" id="UP000019433"/>
    </source>
</evidence>
<keyword evidence="17" id="KW-0057">Aromatic amino acid biosynthesis</keyword>
<dbReference type="GO" id="GO:0003856">
    <property type="term" value="F:3-dehydroquinate synthase activity"/>
    <property type="evidence" value="ECO:0007669"/>
    <property type="project" value="UniProtKB-UniRule"/>
</dbReference>
<dbReference type="HOGENOM" id="CLU_001201_0_1_0"/>
<dbReference type="GO" id="GO:0005737">
    <property type="term" value="C:cytoplasm"/>
    <property type="evidence" value="ECO:0007669"/>
    <property type="project" value="UniProtKB-SubCell"/>
</dbReference>
<evidence type="ECO:0000256" key="8">
    <source>
        <dbReference type="ARBA" id="ARBA00005412"/>
    </source>
</evidence>
<evidence type="ECO:0000256" key="11">
    <source>
        <dbReference type="ARBA" id="ARBA00022490"/>
    </source>
</evidence>
<dbReference type="Pfam" id="PF01761">
    <property type="entry name" value="DHQ_synthase"/>
    <property type="match status" value="1"/>
</dbReference>
<evidence type="ECO:0000256" key="3">
    <source>
        <dbReference type="ARBA" id="ARBA00001941"/>
    </source>
</evidence>
<keyword evidence="15" id="KW-0862">Zinc</keyword>
<evidence type="ECO:0000256" key="7">
    <source>
        <dbReference type="ARBA" id="ARBA00004661"/>
    </source>
</evidence>
<evidence type="ECO:0000256" key="10">
    <source>
        <dbReference type="ARBA" id="ARBA00017684"/>
    </source>
</evidence>
<evidence type="ECO:0000256" key="17">
    <source>
        <dbReference type="ARBA" id="ARBA00023141"/>
    </source>
</evidence>
<dbReference type="PANTHER" id="PTHR43622:SF7">
    <property type="entry name" value="3-DEHYDROQUINATE SYNTHASE, CHLOROPLASTIC"/>
    <property type="match status" value="1"/>
</dbReference>
<evidence type="ECO:0000313" key="23">
    <source>
        <dbReference type="EMBL" id="AHK63358.1"/>
    </source>
</evidence>
<comment type="catalytic activity">
    <reaction evidence="1">
        <text>7-phospho-2-dehydro-3-deoxy-D-arabino-heptonate = 3-dehydroquinate + phosphate</text>
        <dbReference type="Rhea" id="RHEA:21968"/>
        <dbReference type="ChEBI" id="CHEBI:32364"/>
        <dbReference type="ChEBI" id="CHEBI:43474"/>
        <dbReference type="ChEBI" id="CHEBI:58394"/>
        <dbReference type="EC" id="4.2.3.4"/>
    </reaction>
</comment>
<keyword evidence="16" id="KW-0520">NAD</keyword>
<evidence type="ECO:0000256" key="15">
    <source>
        <dbReference type="ARBA" id="ARBA00022833"/>
    </source>
</evidence>
<dbReference type="Pfam" id="PF24621">
    <property type="entry name" value="DHQS_C"/>
    <property type="match status" value="1"/>
</dbReference>
<evidence type="ECO:0000256" key="1">
    <source>
        <dbReference type="ARBA" id="ARBA00001393"/>
    </source>
</evidence>
<dbReference type="eggNOG" id="COG0337">
    <property type="taxonomic scope" value="Bacteria"/>
</dbReference>
<dbReference type="STRING" id="1229831.M832_04950"/>
<evidence type="ECO:0000256" key="4">
    <source>
        <dbReference type="ARBA" id="ARBA00001947"/>
    </source>
</evidence>
<keyword evidence="19" id="KW-0170">Cobalt</keyword>
<dbReference type="SUPFAM" id="SSF56796">
    <property type="entry name" value="Dehydroquinate synthase-like"/>
    <property type="match status" value="1"/>
</dbReference>
<sequence length="378" mass="42520">MIDSFITKPYPMKLVSSLLNTKLFSSIPHAYPIVVISDSRVGKHVLPPIIEFIESLGYKVITLIFPQGEKNKTWNNFISLQNQLIDNHISSSSPIFGIGGGVVLDIAGFLSSTYCRGMPLFFIPTTLLAMIDASIGGKNGVNFRGLKNRLGTFYPPQEVWICPALLATLPKQEWICGISEAIKHGFIASASLWNFISDHRENLFKSPKILEEFIKRNCQVKADIVTKDPKDQNLRKILNFGHTLAHAIETLSQGYIPHGFAVSVGMIIEMKIALAMGKVNQGDLLQQLSHILTCFHLPTSVGDLRNLIPQHLQKEFHTENIIRILGYDKKNLSTKAIRIITIEHLGHAETHHDSYYITPSMDILYKIIQEEFHVMCYN</sequence>
<evidence type="ECO:0000256" key="2">
    <source>
        <dbReference type="ARBA" id="ARBA00001911"/>
    </source>
</evidence>
<name>W8JR68_9CHLA</name>
<reference evidence="23 24" key="1">
    <citation type="journal article" date="2014" name="Syst. Appl. Microbiol.">
        <title>Evidence for the existence of two new members of the family Chlamydiaceae and proposal of Chlamydia avium sp. nov. and Chlamydia gallinacea sp. nov.</title>
        <authorList>
            <person name="Sachse K."/>
            <person name="Laroucau K."/>
            <person name="Riege K."/>
            <person name="Wehner S."/>
            <person name="Dilcher M."/>
            <person name="Creasy H.H."/>
            <person name="Weidmann M."/>
            <person name="Myers G."/>
            <person name="Vorimore F."/>
            <person name="Vicari N."/>
            <person name="Magnino S."/>
            <person name="Liebler-Tenorio E."/>
            <person name="Ruettger A."/>
            <person name="Bavoil P.M."/>
            <person name="Hufert F.T."/>
            <person name="Rossello-Mora R."/>
            <person name="Marz M."/>
        </authorList>
    </citation>
    <scope>NUCLEOTIDE SEQUENCE [LARGE SCALE GENOMIC DNA]</scope>
    <source>
        <strain evidence="23 24">10DC88</strain>
    </source>
</reference>
<dbReference type="Gene3D" id="3.40.50.1970">
    <property type="match status" value="1"/>
</dbReference>
<dbReference type="InterPro" id="IPR056179">
    <property type="entry name" value="DHQS_C"/>
</dbReference>
<evidence type="ECO:0000256" key="14">
    <source>
        <dbReference type="ARBA" id="ARBA00022741"/>
    </source>
</evidence>
<dbReference type="UniPathway" id="UPA00053">
    <property type="reaction ID" value="UER00085"/>
</dbReference>
<evidence type="ECO:0000256" key="19">
    <source>
        <dbReference type="ARBA" id="ARBA00023285"/>
    </source>
</evidence>
<dbReference type="GO" id="GO:0000166">
    <property type="term" value="F:nucleotide binding"/>
    <property type="evidence" value="ECO:0007669"/>
    <property type="project" value="UniProtKB-KW"/>
</dbReference>
<dbReference type="Gene3D" id="1.20.1090.10">
    <property type="entry name" value="Dehydroquinate synthase-like - alpha domain"/>
    <property type="match status" value="1"/>
</dbReference>
<dbReference type="PANTHER" id="PTHR43622">
    <property type="entry name" value="3-DEHYDROQUINATE SYNTHASE"/>
    <property type="match status" value="1"/>
</dbReference>
<comment type="cofactor">
    <cofactor evidence="4">
        <name>Zn(2+)</name>
        <dbReference type="ChEBI" id="CHEBI:29105"/>
    </cofactor>
</comment>
<keyword evidence="12" id="KW-0028">Amino-acid biosynthesis</keyword>
<evidence type="ECO:0000256" key="9">
    <source>
        <dbReference type="ARBA" id="ARBA00013031"/>
    </source>
</evidence>
<evidence type="ECO:0000259" key="22">
    <source>
        <dbReference type="Pfam" id="PF24621"/>
    </source>
</evidence>
<evidence type="ECO:0000259" key="21">
    <source>
        <dbReference type="Pfam" id="PF01761"/>
    </source>
</evidence>
<keyword evidence="13" id="KW-0479">Metal-binding</keyword>
<keyword evidence="18 23" id="KW-0456">Lyase</keyword>
<dbReference type="RefSeq" id="WP_038500663.1">
    <property type="nucleotide sequence ID" value="NZ_CP006571.1"/>
</dbReference>
<comment type="similarity">
    <text evidence="8">Belongs to the sugar phosphate cyclases superfamily. Dehydroquinate synthase family.</text>
</comment>
<evidence type="ECO:0000256" key="12">
    <source>
        <dbReference type="ARBA" id="ARBA00022605"/>
    </source>
</evidence>
<evidence type="ECO:0000256" key="20">
    <source>
        <dbReference type="NCBIfam" id="TIGR01357"/>
    </source>
</evidence>
<evidence type="ECO:0000256" key="13">
    <source>
        <dbReference type="ARBA" id="ARBA00022723"/>
    </source>
</evidence>
<dbReference type="InterPro" id="IPR030960">
    <property type="entry name" value="DHQS/DOIS_N"/>
</dbReference>
<dbReference type="PATRIC" id="fig|1229831.3.peg.502"/>
<dbReference type="PIRSF" id="PIRSF001455">
    <property type="entry name" value="DHQ_synth"/>
    <property type="match status" value="1"/>
</dbReference>